<dbReference type="OrthoDB" id="380999at2157"/>
<dbReference type="GeneID" id="13698379"/>
<evidence type="ECO:0008006" key="4">
    <source>
        <dbReference type="Google" id="ProtNLM"/>
    </source>
</evidence>
<keyword evidence="1" id="KW-0812">Transmembrane</keyword>
<dbReference type="PATRIC" id="fig|1229909.8.peg.1782"/>
<evidence type="ECO:0000313" key="2">
    <source>
        <dbReference type="EMBL" id="AFS83413.1"/>
    </source>
</evidence>
<dbReference type="EMBL" id="CP003843">
    <property type="protein sequence ID" value="AFS83413.1"/>
    <property type="molecule type" value="Genomic_DNA"/>
</dbReference>
<name>K0BB70_9ARCH</name>
<keyword evidence="1" id="KW-1133">Transmembrane helix</keyword>
<organism evidence="2 3">
    <name type="scientific">Candidatus Nitrosopumilus sediminis</name>
    <dbReference type="NCBI Taxonomy" id="1229909"/>
    <lineage>
        <taxon>Archaea</taxon>
        <taxon>Nitrososphaerota</taxon>
        <taxon>Nitrososphaeria</taxon>
        <taxon>Nitrosopumilales</taxon>
        <taxon>Nitrosopumilaceae</taxon>
        <taxon>Nitrosopumilus</taxon>
    </lineage>
</organism>
<dbReference type="RefSeq" id="WP_014965783.1">
    <property type="nucleotide sequence ID" value="NC_018656.1"/>
</dbReference>
<dbReference type="Proteomes" id="UP000006100">
    <property type="component" value="Chromosome"/>
</dbReference>
<evidence type="ECO:0000256" key="1">
    <source>
        <dbReference type="SAM" id="Phobius"/>
    </source>
</evidence>
<accession>K0BB70</accession>
<gene>
    <name evidence="2" type="ORF">NSED_08105</name>
</gene>
<keyword evidence="3" id="KW-1185">Reference proteome</keyword>
<dbReference type="HOGENOM" id="CLU_181204_0_0_2"/>
<reference evidence="2 3" key="1">
    <citation type="journal article" date="2012" name="J. Bacteriol.">
        <title>Draft Genome Sequence of an Ammonia-Oxidizing Archaeon, "Candidatus Nitrosopumilus sediminis" AR2, from Svalbard in the Arctic Circle.</title>
        <authorList>
            <person name="Park S.J."/>
            <person name="Kim J.G."/>
            <person name="Jung M.Y."/>
            <person name="Kim S.J."/>
            <person name="Cha I.T."/>
            <person name="Ghai R."/>
            <person name="Martin-Cuadrado A.B."/>
            <person name="Rodriguez-Valera F."/>
            <person name="Rhee S.K."/>
        </authorList>
    </citation>
    <scope>NUCLEOTIDE SEQUENCE [LARGE SCALE GENOMIC DNA]</scope>
    <source>
        <strain evidence="2 3">AR2</strain>
    </source>
</reference>
<evidence type="ECO:0000313" key="3">
    <source>
        <dbReference type="Proteomes" id="UP000006100"/>
    </source>
</evidence>
<dbReference type="AlphaFoldDB" id="K0BB70"/>
<sequence length="99" mass="11273">MSILFWFQVGFGLLLILILIGLGIRASKDKTKLFDDEKILDIIKEELDKDGFNNFELKSIVSLNTPNITSVIVSNDYLEIAMEVDNRSGEIINKERLAR</sequence>
<feature type="transmembrane region" description="Helical" evidence="1">
    <location>
        <begin position="6"/>
        <end position="24"/>
    </location>
</feature>
<dbReference type="KEGG" id="nir:NSED_08105"/>
<protein>
    <recommendedName>
        <fullName evidence="4">PepSY domain-containing protein</fullName>
    </recommendedName>
</protein>
<proteinExistence type="predicted"/>
<keyword evidence="1" id="KW-0472">Membrane</keyword>